<dbReference type="SUPFAM" id="SSF53335">
    <property type="entry name" value="S-adenosyl-L-methionine-dependent methyltransferases"/>
    <property type="match status" value="1"/>
</dbReference>
<dbReference type="EMBL" id="FTOQ01000003">
    <property type="protein sequence ID" value="SIS78030.1"/>
    <property type="molecule type" value="Genomic_DNA"/>
</dbReference>
<proteinExistence type="inferred from homology"/>
<dbReference type="InterPro" id="IPR029063">
    <property type="entry name" value="SAM-dependent_MTases_sf"/>
</dbReference>
<evidence type="ECO:0000256" key="1">
    <source>
        <dbReference type="ARBA" id="ARBA00022603"/>
    </source>
</evidence>
<gene>
    <name evidence="7" type="ORF">SAMN05421759_103207</name>
</gene>
<feature type="domain" description="SAM-dependent MTase RsmB/NOP-type" evidence="6">
    <location>
        <begin position="134"/>
        <end position="382"/>
    </location>
</feature>
<dbReference type="PRINTS" id="PR02008">
    <property type="entry name" value="RCMTFAMILY"/>
</dbReference>
<dbReference type="GO" id="GO:0001510">
    <property type="term" value="P:RNA methylation"/>
    <property type="evidence" value="ECO:0007669"/>
    <property type="project" value="InterPro"/>
</dbReference>
<keyword evidence="3 5" id="KW-0949">S-adenosyl-L-methionine</keyword>
<sequence>MTPAARYQVAAEILDQVAAGASAEQALTRWARASRYAGSKDRAAIRDHVFDALRMWRSAAAAGGGETGRARILGLLRLQGVDPAEVFTGTGYAPPTLTPEEAAPRDVPEADARDLPDWLWPVFRDALGEKAGPVAQSLRSRAPVSLRANLLKTDRAGAARALAAEGIETRPNPRAETALTVTGNPRRVAGSAAYRDGLVELQDAASQAAVAALPLAPGMRVLDYCAGGGGKALAMAARTGDAVEAHDAAPERMRDLPARAQRAGADIRPVTRPEPPYDLVLCDAPCSGSGTWRRAPEAKWRLDPQRLEALLATQGAILNAAAALLAPGGVLAYATCSVLTPENDAQIDAFLERHPDFAAGDKRLMLPDDDGDGFFHALLTRV</sequence>
<feature type="active site" description="Nucleophile" evidence="5">
    <location>
        <position position="336"/>
    </location>
</feature>
<keyword evidence="4 5" id="KW-0694">RNA-binding</keyword>
<dbReference type="InterPro" id="IPR049560">
    <property type="entry name" value="MeTrfase_RsmB-F_NOP2_cat"/>
</dbReference>
<dbReference type="Gene3D" id="3.40.50.150">
    <property type="entry name" value="Vaccinia Virus protein VP39"/>
    <property type="match status" value="1"/>
</dbReference>
<dbReference type="OrthoDB" id="9810297at2"/>
<keyword evidence="2 5" id="KW-0808">Transferase</keyword>
<keyword evidence="8" id="KW-1185">Reference proteome</keyword>
<protein>
    <submittedName>
        <fullName evidence="7">16S rRNA (Cytosine967-C5)-methyltransferase</fullName>
    </submittedName>
</protein>
<dbReference type="CDD" id="cd02440">
    <property type="entry name" value="AdoMet_MTases"/>
    <property type="match status" value="1"/>
</dbReference>
<dbReference type="InterPro" id="IPR054728">
    <property type="entry name" value="RsmB-like_ferredoxin"/>
</dbReference>
<dbReference type="PROSITE" id="PS51686">
    <property type="entry name" value="SAM_MT_RSMB_NOP"/>
    <property type="match status" value="1"/>
</dbReference>
<reference evidence="8" key="1">
    <citation type="submission" date="2017-01" db="EMBL/GenBank/DDBJ databases">
        <authorList>
            <person name="Varghese N."/>
            <person name="Submissions S."/>
        </authorList>
    </citation>
    <scope>NUCLEOTIDE SEQUENCE [LARGE SCALE GENOMIC DNA]</scope>
    <source>
        <strain evidence="8">DSM 29430</strain>
    </source>
</reference>
<feature type="binding site" evidence="5">
    <location>
        <position position="247"/>
    </location>
    <ligand>
        <name>S-adenosyl-L-methionine</name>
        <dbReference type="ChEBI" id="CHEBI:59789"/>
    </ligand>
</feature>
<comment type="similarity">
    <text evidence="5">Belongs to the class I-like SAM-binding methyltransferase superfamily. RsmB/NOP family.</text>
</comment>
<dbReference type="Gene3D" id="3.30.70.1170">
    <property type="entry name" value="Sun protein, domain 3"/>
    <property type="match status" value="1"/>
</dbReference>
<dbReference type="RefSeq" id="WP_076446812.1">
    <property type="nucleotide sequence ID" value="NZ_FTOQ01000003.1"/>
</dbReference>
<dbReference type="STRING" id="633194.SAMN05421759_103207"/>
<keyword evidence="1 5" id="KW-0489">Methyltransferase</keyword>
<dbReference type="InterPro" id="IPR023267">
    <property type="entry name" value="RCMT"/>
</dbReference>
<dbReference type="GO" id="GO:0008173">
    <property type="term" value="F:RNA methyltransferase activity"/>
    <property type="evidence" value="ECO:0007669"/>
    <property type="project" value="InterPro"/>
</dbReference>
<evidence type="ECO:0000259" key="6">
    <source>
        <dbReference type="PROSITE" id="PS51686"/>
    </source>
</evidence>
<evidence type="ECO:0000313" key="8">
    <source>
        <dbReference type="Proteomes" id="UP000186684"/>
    </source>
</evidence>
<name>A0A1N7LW26_9RHOB</name>
<comment type="caution">
    <text evidence="5">Lacks conserved residue(s) required for the propagation of feature annotation.</text>
</comment>
<dbReference type="AlphaFoldDB" id="A0A1N7LW26"/>
<dbReference type="GO" id="GO:0003723">
    <property type="term" value="F:RNA binding"/>
    <property type="evidence" value="ECO:0007669"/>
    <property type="project" value="UniProtKB-UniRule"/>
</dbReference>
<dbReference type="Proteomes" id="UP000186684">
    <property type="component" value="Unassembled WGS sequence"/>
</dbReference>
<organism evidence="7 8">
    <name type="scientific">Roseivivax lentus</name>
    <dbReference type="NCBI Taxonomy" id="633194"/>
    <lineage>
        <taxon>Bacteria</taxon>
        <taxon>Pseudomonadati</taxon>
        <taxon>Pseudomonadota</taxon>
        <taxon>Alphaproteobacteria</taxon>
        <taxon>Rhodobacterales</taxon>
        <taxon>Roseobacteraceae</taxon>
        <taxon>Roseivivax</taxon>
    </lineage>
</organism>
<evidence type="ECO:0000256" key="2">
    <source>
        <dbReference type="ARBA" id="ARBA00022679"/>
    </source>
</evidence>
<dbReference type="PANTHER" id="PTHR22807">
    <property type="entry name" value="NOP2 YEAST -RELATED NOL1/NOP2/FMU SUN DOMAIN-CONTAINING"/>
    <property type="match status" value="1"/>
</dbReference>
<feature type="binding site" evidence="5">
    <location>
        <position position="283"/>
    </location>
    <ligand>
        <name>S-adenosyl-L-methionine</name>
        <dbReference type="ChEBI" id="CHEBI:59789"/>
    </ligand>
</feature>
<dbReference type="InterPro" id="IPR001678">
    <property type="entry name" value="MeTrfase_RsmB-F_NOP2_dom"/>
</dbReference>
<dbReference type="Pfam" id="PF01189">
    <property type="entry name" value="Methyltr_RsmB-F"/>
    <property type="match status" value="1"/>
</dbReference>
<dbReference type="PANTHER" id="PTHR22807:SF53">
    <property type="entry name" value="RIBOSOMAL RNA SMALL SUBUNIT METHYLTRANSFERASE B-RELATED"/>
    <property type="match status" value="1"/>
</dbReference>
<evidence type="ECO:0000256" key="5">
    <source>
        <dbReference type="PROSITE-ProRule" id="PRU01023"/>
    </source>
</evidence>
<evidence type="ECO:0000313" key="7">
    <source>
        <dbReference type="EMBL" id="SIS78030.1"/>
    </source>
</evidence>
<dbReference type="Pfam" id="PF22458">
    <property type="entry name" value="RsmF-B_ferredox"/>
    <property type="match status" value="1"/>
</dbReference>
<evidence type="ECO:0000256" key="3">
    <source>
        <dbReference type="ARBA" id="ARBA00022691"/>
    </source>
</evidence>
<evidence type="ECO:0000256" key="4">
    <source>
        <dbReference type="ARBA" id="ARBA00022884"/>
    </source>
</evidence>
<accession>A0A1N7LW26</accession>